<keyword evidence="5 11" id="KW-0808">Transferase</keyword>
<evidence type="ECO:0000313" key="11">
    <source>
        <dbReference type="EMBL" id="NJQ01457.1"/>
    </source>
</evidence>
<evidence type="ECO:0000256" key="7">
    <source>
        <dbReference type="ARBA" id="ARBA00022827"/>
    </source>
</evidence>
<dbReference type="EC" id="2.7.1.180" evidence="2"/>
<evidence type="ECO:0000256" key="4">
    <source>
        <dbReference type="ARBA" id="ARBA00022630"/>
    </source>
</evidence>
<dbReference type="EMBL" id="JAATEN010000008">
    <property type="protein sequence ID" value="NJQ01457.1"/>
    <property type="molecule type" value="Genomic_DNA"/>
</dbReference>
<evidence type="ECO:0000313" key="12">
    <source>
        <dbReference type="Proteomes" id="UP000695264"/>
    </source>
</evidence>
<keyword evidence="7" id="KW-0274">FAD</keyword>
<dbReference type="PANTHER" id="PTHR30040:SF2">
    <property type="entry name" value="FAD:PROTEIN FMN TRANSFERASE"/>
    <property type="match status" value="1"/>
</dbReference>
<evidence type="ECO:0000256" key="10">
    <source>
        <dbReference type="ARBA" id="ARBA00048540"/>
    </source>
</evidence>
<dbReference type="Proteomes" id="UP000695264">
    <property type="component" value="Unassembled WGS sequence"/>
</dbReference>
<dbReference type="RefSeq" id="WP_168102167.1">
    <property type="nucleotide sequence ID" value="NZ_JAATEN010000008.1"/>
</dbReference>
<keyword evidence="12" id="KW-1185">Reference proteome</keyword>
<name>A0ABX1BUS7_9ACTN</name>
<protein>
    <recommendedName>
        <fullName evidence="3">FAD:protein FMN transferase</fullName>
        <ecNumber evidence="2">2.7.1.180</ecNumber>
    </recommendedName>
    <alternativeName>
        <fullName evidence="9">Flavin transferase</fullName>
    </alternativeName>
</protein>
<reference evidence="11 12" key="1">
    <citation type="submission" date="2020-03" db="EMBL/GenBank/DDBJ databases">
        <title>WGS of actinomycetes isolated from Thailand.</title>
        <authorList>
            <person name="Thawai C."/>
        </authorList>
    </citation>
    <scope>NUCLEOTIDE SEQUENCE [LARGE SCALE GENOMIC DNA]</scope>
    <source>
        <strain evidence="11 12">PLAI 1-29</strain>
    </source>
</reference>
<dbReference type="GO" id="GO:0016740">
    <property type="term" value="F:transferase activity"/>
    <property type="evidence" value="ECO:0007669"/>
    <property type="project" value="UniProtKB-KW"/>
</dbReference>
<dbReference type="InterPro" id="IPR024932">
    <property type="entry name" value="ApbE"/>
</dbReference>
<gene>
    <name evidence="11" type="ORF">HCK00_13190</name>
</gene>
<dbReference type="InterPro" id="IPR003374">
    <property type="entry name" value="ApbE-like_sf"/>
</dbReference>
<dbReference type="Pfam" id="PF02424">
    <property type="entry name" value="ApbE"/>
    <property type="match status" value="2"/>
</dbReference>
<comment type="catalytic activity">
    <reaction evidence="10">
        <text>L-threonyl-[protein] + FAD = FMN-L-threonyl-[protein] + AMP + H(+)</text>
        <dbReference type="Rhea" id="RHEA:36847"/>
        <dbReference type="Rhea" id="RHEA-COMP:11060"/>
        <dbReference type="Rhea" id="RHEA-COMP:11061"/>
        <dbReference type="ChEBI" id="CHEBI:15378"/>
        <dbReference type="ChEBI" id="CHEBI:30013"/>
        <dbReference type="ChEBI" id="CHEBI:57692"/>
        <dbReference type="ChEBI" id="CHEBI:74257"/>
        <dbReference type="ChEBI" id="CHEBI:456215"/>
        <dbReference type="EC" id="2.7.1.180"/>
    </reaction>
</comment>
<comment type="cofactor">
    <cofactor evidence="1">
        <name>Mg(2+)</name>
        <dbReference type="ChEBI" id="CHEBI:18420"/>
    </cofactor>
</comment>
<evidence type="ECO:0000256" key="2">
    <source>
        <dbReference type="ARBA" id="ARBA00011955"/>
    </source>
</evidence>
<evidence type="ECO:0000256" key="8">
    <source>
        <dbReference type="ARBA" id="ARBA00022842"/>
    </source>
</evidence>
<dbReference type="PANTHER" id="PTHR30040">
    <property type="entry name" value="THIAMINE BIOSYNTHESIS LIPOPROTEIN APBE"/>
    <property type="match status" value="1"/>
</dbReference>
<comment type="caution">
    <text evidence="11">The sequence shown here is derived from an EMBL/GenBank/DDBJ whole genome shotgun (WGS) entry which is preliminary data.</text>
</comment>
<accession>A0ABX1BUS7</accession>
<keyword evidence="6" id="KW-0479">Metal-binding</keyword>
<keyword evidence="8" id="KW-0460">Magnesium</keyword>
<keyword evidence="4" id="KW-0285">Flavoprotein</keyword>
<evidence type="ECO:0000256" key="5">
    <source>
        <dbReference type="ARBA" id="ARBA00022679"/>
    </source>
</evidence>
<dbReference type="SUPFAM" id="SSF143631">
    <property type="entry name" value="ApbE-like"/>
    <property type="match status" value="1"/>
</dbReference>
<organism evidence="11 12">
    <name type="scientific">Streptomyces zingiberis</name>
    <dbReference type="NCBI Taxonomy" id="2053010"/>
    <lineage>
        <taxon>Bacteria</taxon>
        <taxon>Bacillati</taxon>
        <taxon>Actinomycetota</taxon>
        <taxon>Actinomycetes</taxon>
        <taxon>Kitasatosporales</taxon>
        <taxon>Streptomycetaceae</taxon>
        <taxon>Streptomyces</taxon>
    </lineage>
</organism>
<proteinExistence type="predicted"/>
<evidence type="ECO:0000256" key="1">
    <source>
        <dbReference type="ARBA" id="ARBA00001946"/>
    </source>
</evidence>
<evidence type="ECO:0000256" key="3">
    <source>
        <dbReference type="ARBA" id="ARBA00016337"/>
    </source>
</evidence>
<sequence length="243" mass="25171">MGTVFSFDLRGAGAREAGPAVAEAVAWLHRVDELFSPFRPESELSRLVRGELSPGDCDPLVTEVLMLCEGAEEMSDGWFSPRFGGVTDPTGLVKGWAVERASELLADAGAVDSCVNGGGDVQLRGRAGPGRPWRTGVGDPLRPGRVAVVVEGEGRLAVATSGTAERGCHIVDPHTGAAPRHGLVSVTVLAEGLTAADAWATAAFARGDGARDWLESLPEVEGFAIAADGTTWSTTGFGKFTAG</sequence>
<evidence type="ECO:0000256" key="9">
    <source>
        <dbReference type="ARBA" id="ARBA00031306"/>
    </source>
</evidence>
<dbReference type="Gene3D" id="3.10.520.10">
    <property type="entry name" value="ApbE-like domains"/>
    <property type="match status" value="2"/>
</dbReference>
<evidence type="ECO:0000256" key="6">
    <source>
        <dbReference type="ARBA" id="ARBA00022723"/>
    </source>
</evidence>